<sequence length="92" mass="9882">MDSARGGGRGKAMYMQSTTAQAGRRTEFVGTFIKASGATRTMRFVTSPEKLRGGGLITVFDVEKRSLRKFNLATLVGRLSAVTTDGQLSFCA</sequence>
<protein>
    <submittedName>
        <fullName evidence="1">Uncharacterized protein</fullName>
    </submittedName>
</protein>
<proteinExistence type="predicted"/>
<dbReference type="AlphaFoldDB" id="B4CXP6"/>
<gene>
    <name evidence="1" type="ORF">CfE428DRAFT_1337</name>
</gene>
<organism evidence="1 2">
    <name type="scientific">Chthoniobacter flavus Ellin428</name>
    <dbReference type="NCBI Taxonomy" id="497964"/>
    <lineage>
        <taxon>Bacteria</taxon>
        <taxon>Pseudomonadati</taxon>
        <taxon>Verrucomicrobiota</taxon>
        <taxon>Spartobacteria</taxon>
        <taxon>Chthoniobacterales</taxon>
        <taxon>Chthoniobacteraceae</taxon>
        <taxon>Chthoniobacter</taxon>
    </lineage>
</organism>
<keyword evidence="2" id="KW-1185">Reference proteome</keyword>
<evidence type="ECO:0000313" key="2">
    <source>
        <dbReference type="Proteomes" id="UP000005824"/>
    </source>
</evidence>
<dbReference type="InParanoid" id="B4CXP6"/>
<accession>B4CXP6</accession>
<comment type="caution">
    <text evidence="1">The sequence shown here is derived from an EMBL/GenBank/DDBJ whole genome shotgun (WGS) entry which is preliminary data.</text>
</comment>
<dbReference type="STRING" id="497964.CfE428DRAFT_1337"/>
<evidence type="ECO:0000313" key="1">
    <source>
        <dbReference type="EMBL" id="EDY21044.1"/>
    </source>
</evidence>
<name>B4CXP6_9BACT</name>
<dbReference type="Proteomes" id="UP000005824">
    <property type="component" value="Unassembled WGS sequence"/>
</dbReference>
<reference evidence="1 2" key="1">
    <citation type="journal article" date="2011" name="J. Bacteriol.">
        <title>Genome sequence of Chthoniobacter flavus Ellin428, an aerobic heterotrophic soil bacterium.</title>
        <authorList>
            <person name="Kant R."/>
            <person name="van Passel M.W."/>
            <person name="Palva A."/>
            <person name="Lucas S."/>
            <person name="Lapidus A."/>
            <person name="Glavina Del Rio T."/>
            <person name="Dalin E."/>
            <person name="Tice H."/>
            <person name="Bruce D."/>
            <person name="Goodwin L."/>
            <person name="Pitluck S."/>
            <person name="Larimer F.W."/>
            <person name="Land M.L."/>
            <person name="Hauser L."/>
            <person name="Sangwan P."/>
            <person name="de Vos W.M."/>
            <person name="Janssen P.H."/>
            <person name="Smidt H."/>
        </authorList>
    </citation>
    <scope>NUCLEOTIDE SEQUENCE [LARGE SCALE GENOMIC DNA]</scope>
    <source>
        <strain evidence="1 2">Ellin428</strain>
    </source>
</reference>
<dbReference type="EMBL" id="ABVL01000003">
    <property type="protein sequence ID" value="EDY21044.1"/>
    <property type="molecule type" value="Genomic_DNA"/>
</dbReference>